<dbReference type="InterPro" id="IPR043128">
    <property type="entry name" value="Rev_trsase/Diguanyl_cyclase"/>
</dbReference>
<keyword evidence="1" id="KW-0863">Zinc-finger</keyword>
<dbReference type="GO" id="GO:0003964">
    <property type="term" value="F:RNA-directed DNA polymerase activity"/>
    <property type="evidence" value="ECO:0007669"/>
    <property type="project" value="UniProtKB-KW"/>
</dbReference>
<dbReference type="SUPFAM" id="SSF56672">
    <property type="entry name" value="DNA/RNA polymerases"/>
    <property type="match status" value="1"/>
</dbReference>
<feature type="domain" description="CCHC-type" evidence="3">
    <location>
        <begin position="69"/>
        <end position="84"/>
    </location>
</feature>
<dbReference type="PANTHER" id="PTHR24559:SF444">
    <property type="entry name" value="REVERSE TRANSCRIPTASE DOMAIN-CONTAINING PROTEIN"/>
    <property type="match status" value="1"/>
</dbReference>
<keyword evidence="4" id="KW-0695">RNA-directed DNA polymerase</keyword>
<dbReference type="AlphaFoldDB" id="A0A6L2LMU0"/>
<dbReference type="Gene3D" id="4.10.60.10">
    <property type="entry name" value="Zinc finger, CCHC-type"/>
    <property type="match status" value="1"/>
</dbReference>
<organism evidence="4">
    <name type="scientific">Tanacetum cinerariifolium</name>
    <name type="common">Dalmatian daisy</name>
    <name type="synonym">Chrysanthemum cinerariifolium</name>
    <dbReference type="NCBI Taxonomy" id="118510"/>
    <lineage>
        <taxon>Eukaryota</taxon>
        <taxon>Viridiplantae</taxon>
        <taxon>Streptophyta</taxon>
        <taxon>Embryophyta</taxon>
        <taxon>Tracheophyta</taxon>
        <taxon>Spermatophyta</taxon>
        <taxon>Magnoliopsida</taxon>
        <taxon>eudicotyledons</taxon>
        <taxon>Gunneridae</taxon>
        <taxon>Pentapetalae</taxon>
        <taxon>asterids</taxon>
        <taxon>campanulids</taxon>
        <taxon>Asterales</taxon>
        <taxon>Asteraceae</taxon>
        <taxon>Asteroideae</taxon>
        <taxon>Anthemideae</taxon>
        <taxon>Anthemidinae</taxon>
        <taxon>Tanacetum</taxon>
    </lineage>
</organism>
<keyword evidence="4" id="KW-0548">Nucleotidyltransferase</keyword>
<dbReference type="GO" id="GO:0003676">
    <property type="term" value="F:nucleic acid binding"/>
    <property type="evidence" value="ECO:0007669"/>
    <property type="project" value="InterPro"/>
</dbReference>
<dbReference type="InterPro" id="IPR053134">
    <property type="entry name" value="RNA-dir_DNA_polymerase"/>
</dbReference>
<feature type="compositionally biased region" description="Basic and acidic residues" evidence="2">
    <location>
        <begin position="1"/>
        <end position="25"/>
    </location>
</feature>
<comment type="caution">
    <text evidence="4">The sequence shown here is derived from an EMBL/GenBank/DDBJ whole genome shotgun (WGS) entry which is preliminary data.</text>
</comment>
<evidence type="ECO:0000313" key="4">
    <source>
        <dbReference type="EMBL" id="GEU62409.1"/>
    </source>
</evidence>
<dbReference type="InterPro" id="IPR001878">
    <property type="entry name" value="Znf_CCHC"/>
</dbReference>
<dbReference type="Gene3D" id="3.10.10.10">
    <property type="entry name" value="HIV Type 1 Reverse Transcriptase, subunit A, domain 1"/>
    <property type="match status" value="1"/>
</dbReference>
<name>A0A6L2LMU0_TANCI</name>
<reference evidence="4" key="1">
    <citation type="journal article" date="2019" name="Sci. Rep.">
        <title>Draft genome of Tanacetum cinerariifolium, the natural source of mosquito coil.</title>
        <authorList>
            <person name="Yamashiro T."/>
            <person name="Shiraishi A."/>
            <person name="Satake H."/>
            <person name="Nakayama K."/>
        </authorList>
    </citation>
    <scope>NUCLEOTIDE SEQUENCE</scope>
</reference>
<proteinExistence type="predicted"/>
<dbReference type="EMBL" id="BKCJ010004669">
    <property type="protein sequence ID" value="GEU62409.1"/>
    <property type="molecule type" value="Genomic_DNA"/>
</dbReference>
<dbReference type="GO" id="GO:0008270">
    <property type="term" value="F:zinc ion binding"/>
    <property type="evidence" value="ECO:0007669"/>
    <property type="project" value="UniProtKB-KW"/>
</dbReference>
<gene>
    <name evidence="4" type="ORF">Tci_034387</name>
</gene>
<dbReference type="SMART" id="SM00343">
    <property type="entry name" value="ZnF_C2HC"/>
    <property type="match status" value="1"/>
</dbReference>
<keyword evidence="1" id="KW-0862">Zinc</keyword>
<protein>
    <submittedName>
        <fullName evidence="4">Putative reverse transcriptase domain-containing protein</fullName>
    </submittedName>
</protein>
<evidence type="ECO:0000259" key="3">
    <source>
        <dbReference type="PROSITE" id="PS50158"/>
    </source>
</evidence>
<dbReference type="PANTHER" id="PTHR24559">
    <property type="entry name" value="TRANSPOSON TY3-I GAG-POL POLYPROTEIN"/>
    <property type="match status" value="1"/>
</dbReference>
<feature type="region of interest" description="Disordered" evidence="2">
    <location>
        <begin position="1"/>
        <end position="35"/>
    </location>
</feature>
<sequence length="350" mass="39821">MGLLKRSSEKSKESGETGKQEDARSNNKRARTGKGFVAADSGKREYKGLHPKCAKCNYHHPETTPCRTCYNCNQPGHVAKDCQEVAKQNNPNQVMAIGGNNFNRRNNGNQAWGRAFALGANEALQDPNIVTEANKIICGCTLVLGDVPFSIDLLPFELGSFDVIVGSRYFTKIDLWSGYHQLRVHEVDTPKTAFRTRYGHYEFLVMPFRLTNAHAVFMDLMNHEEHEFHLKLILELLQEEKLYDKFLKYEFWLEEANVVADALSRKERVNPIHVRAMNMTICSDIKGKILKANVQGEALRGLDKQIECKEDDAIPSGLLQQLEVLEWKWEGITMDFIRKMAKTSSMHDSI</sequence>
<evidence type="ECO:0000256" key="1">
    <source>
        <dbReference type="PROSITE-ProRule" id="PRU00047"/>
    </source>
</evidence>
<accession>A0A6L2LMU0</accession>
<dbReference type="Gene3D" id="3.30.70.270">
    <property type="match status" value="1"/>
</dbReference>
<keyword evidence="1" id="KW-0479">Metal-binding</keyword>
<evidence type="ECO:0000256" key="2">
    <source>
        <dbReference type="SAM" id="MobiDB-lite"/>
    </source>
</evidence>
<dbReference type="Pfam" id="PF00098">
    <property type="entry name" value="zf-CCHC"/>
    <property type="match status" value="1"/>
</dbReference>
<keyword evidence="4" id="KW-0808">Transferase</keyword>
<dbReference type="InterPro" id="IPR043502">
    <property type="entry name" value="DNA/RNA_pol_sf"/>
</dbReference>
<dbReference type="PROSITE" id="PS50158">
    <property type="entry name" value="ZF_CCHC"/>
    <property type="match status" value="1"/>
</dbReference>
<dbReference type="CDD" id="cd01647">
    <property type="entry name" value="RT_LTR"/>
    <property type="match status" value="1"/>
</dbReference>